<proteinExistence type="predicted"/>
<evidence type="ECO:0000256" key="1">
    <source>
        <dbReference type="ARBA" id="ARBA00023295"/>
    </source>
</evidence>
<dbReference type="Proteomes" id="UP000075901">
    <property type="component" value="Unassembled WGS sequence"/>
</dbReference>
<evidence type="ECO:0000313" key="3">
    <source>
        <dbReference type="Proteomes" id="UP000075901"/>
    </source>
</evidence>
<evidence type="ECO:0000313" key="2">
    <source>
        <dbReference type="EnsemblMetazoa" id="AMAM014627-PA"/>
    </source>
</evidence>
<keyword evidence="3" id="KW-1185">Reference proteome</keyword>
<keyword evidence="1" id="KW-0326">Glycosidase</keyword>
<dbReference type="GO" id="GO:0004567">
    <property type="term" value="F:beta-mannosidase activity"/>
    <property type="evidence" value="ECO:0007669"/>
    <property type="project" value="TreeGrafter"/>
</dbReference>
<reference evidence="2" key="2">
    <citation type="submission" date="2020-05" db="UniProtKB">
        <authorList>
            <consortium name="EnsemblMetazoa"/>
        </authorList>
    </citation>
    <scope>IDENTIFICATION</scope>
    <source>
        <strain evidence="2">maculatus3</strain>
    </source>
</reference>
<keyword evidence="1" id="KW-0378">Hydrolase</keyword>
<accession>A0A182SW53</accession>
<dbReference type="VEuPathDB" id="VectorBase:AMAM014627"/>
<organism evidence="2 3">
    <name type="scientific">Anopheles maculatus</name>
    <dbReference type="NCBI Taxonomy" id="74869"/>
    <lineage>
        <taxon>Eukaryota</taxon>
        <taxon>Metazoa</taxon>
        <taxon>Ecdysozoa</taxon>
        <taxon>Arthropoda</taxon>
        <taxon>Hexapoda</taxon>
        <taxon>Insecta</taxon>
        <taxon>Pterygota</taxon>
        <taxon>Neoptera</taxon>
        <taxon>Endopterygota</taxon>
        <taxon>Diptera</taxon>
        <taxon>Nematocera</taxon>
        <taxon>Culicoidea</taxon>
        <taxon>Culicidae</taxon>
        <taxon>Anophelinae</taxon>
        <taxon>Anopheles</taxon>
        <taxon>Anopheles maculatus group</taxon>
    </lineage>
</organism>
<dbReference type="InterPro" id="IPR050887">
    <property type="entry name" value="Beta-mannosidase_GH2"/>
</dbReference>
<sequence length="232" mass="26632">EYGGTFKLLHVWLRDIFAPEHLIAFINERRQLEVVAVRDTLEPAEELWDVEMRIHRYGSFRPVDRHFETVRVPANSIKLVPQWDVYGRLAQLGLHPADHLLLLYAYHNVSEKRADSQPIAENFVLLDKLKNIRTDQRVKPAIVINIVSAVCNKQNNLTSVSLEVSVGVPALFVYLQLTPENSTLKQCQFSHNGFLQFQPIRTVKLTCVDPGCRNTIQARDITVRTVNDLLVR</sequence>
<reference evidence="3" key="1">
    <citation type="submission" date="2013-09" db="EMBL/GenBank/DDBJ databases">
        <title>The Genome Sequence of Anopheles maculatus species B.</title>
        <authorList>
            <consortium name="The Broad Institute Genomics Platform"/>
            <person name="Neafsey D.E."/>
            <person name="Besansky N."/>
            <person name="Howell P."/>
            <person name="Walton C."/>
            <person name="Young S.K."/>
            <person name="Zeng Q."/>
            <person name="Gargeya S."/>
            <person name="Fitzgerald M."/>
            <person name="Haas B."/>
            <person name="Abouelleil A."/>
            <person name="Allen A.W."/>
            <person name="Alvarado L."/>
            <person name="Arachchi H.M."/>
            <person name="Berlin A.M."/>
            <person name="Chapman S.B."/>
            <person name="Gainer-Dewar J."/>
            <person name="Goldberg J."/>
            <person name="Griggs A."/>
            <person name="Gujja S."/>
            <person name="Hansen M."/>
            <person name="Howarth C."/>
            <person name="Imamovic A."/>
            <person name="Ireland A."/>
            <person name="Larimer J."/>
            <person name="McCowan C."/>
            <person name="Murphy C."/>
            <person name="Pearson M."/>
            <person name="Poon T.W."/>
            <person name="Priest M."/>
            <person name="Roberts A."/>
            <person name="Saif S."/>
            <person name="Shea T."/>
            <person name="Sisk P."/>
            <person name="Sykes S."/>
            <person name="Wortman J."/>
            <person name="Nusbaum C."/>
            <person name="Birren B."/>
        </authorList>
    </citation>
    <scope>NUCLEOTIDE SEQUENCE [LARGE SCALE GENOMIC DNA]</scope>
    <source>
        <strain evidence="3">maculatus3</strain>
    </source>
</reference>
<dbReference type="PANTHER" id="PTHR43730">
    <property type="entry name" value="BETA-MANNOSIDASE"/>
    <property type="match status" value="1"/>
</dbReference>
<dbReference type="EnsemblMetazoa" id="AMAM014627-RA">
    <property type="protein sequence ID" value="AMAM014627-PA"/>
    <property type="gene ID" value="AMAM014627"/>
</dbReference>
<dbReference type="AlphaFoldDB" id="A0A182SW53"/>
<name>A0A182SW53_9DIPT</name>
<dbReference type="PANTHER" id="PTHR43730:SF1">
    <property type="entry name" value="BETA-MANNOSIDASE"/>
    <property type="match status" value="1"/>
</dbReference>
<protein>
    <submittedName>
        <fullName evidence="2">Uncharacterized protein</fullName>
    </submittedName>
</protein>
<dbReference type="GO" id="GO:0006516">
    <property type="term" value="P:glycoprotein catabolic process"/>
    <property type="evidence" value="ECO:0007669"/>
    <property type="project" value="TreeGrafter"/>
</dbReference>